<sequence>MRTINGTTYTKEQLEIVRNFFTNDQWDIIDYALSEYQDHEESYELTRETQNLLGDLFQSPYNE</sequence>
<dbReference type="EMBL" id="UINC01099584">
    <property type="protein sequence ID" value="SVC58965.1"/>
    <property type="molecule type" value="Genomic_DNA"/>
</dbReference>
<gene>
    <name evidence="1" type="ORF">METZ01_LOCUS311819</name>
</gene>
<accession>A0A382NF68</accession>
<organism evidence="1">
    <name type="scientific">marine metagenome</name>
    <dbReference type="NCBI Taxonomy" id="408172"/>
    <lineage>
        <taxon>unclassified sequences</taxon>
        <taxon>metagenomes</taxon>
        <taxon>ecological metagenomes</taxon>
    </lineage>
</organism>
<reference evidence="1" key="1">
    <citation type="submission" date="2018-05" db="EMBL/GenBank/DDBJ databases">
        <authorList>
            <person name="Lanie J.A."/>
            <person name="Ng W.-L."/>
            <person name="Kazmierczak K.M."/>
            <person name="Andrzejewski T.M."/>
            <person name="Davidsen T.M."/>
            <person name="Wayne K.J."/>
            <person name="Tettelin H."/>
            <person name="Glass J.I."/>
            <person name="Rusch D."/>
            <person name="Podicherti R."/>
            <person name="Tsui H.-C.T."/>
            <person name="Winkler M.E."/>
        </authorList>
    </citation>
    <scope>NUCLEOTIDE SEQUENCE</scope>
</reference>
<protein>
    <submittedName>
        <fullName evidence="1">Uncharacterized protein</fullName>
    </submittedName>
</protein>
<proteinExistence type="predicted"/>
<dbReference type="AlphaFoldDB" id="A0A382NF68"/>
<name>A0A382NF68_9ZZZZ</name>
<evidence type="ECO:0000313" key="1">
    <source>
        <dbReference type="EMBL" id="SVC58965.1"/>
    </source>
</evidence>